<keyword evidence="1" id="KW-1133">Transmembrane helix</keyword>
<organism evidence="2 3">
    <name type="scientific">Hydrocarboniclastica marina</name>
    <dbReference type="NCBI Taxonomy" id="2259620"/>
    <lineage>
        <taxon>Bacteria</taxon>
        <taxon>Pseudomonadati</taxon>
        <taxon>Pseudomonadota</taxon>
        <taxon>Gammaproteobacteria</taxon>
        <taxon>Alteromonadales</taxon>
        <taxon>Alteromonadaceae</taxon>
        <taxon>Hydrocarboniclastica</taxon>
    </lineage>
</organism>
<name>A0A4P7XJE3_9ALTE</name>
<keyword evidence="1" id="KW-0472">Membrane</keyword>
<keyword evidence="1" id="KW-0812">Transmembrane</keyword>
<feature type="transmembrane region" description="Helical" evidence="1">
    <location>
        <begin position="66"/>
        <end position="85"/>
    </location>
</feature>
<dbReference type="Proteomes" id="UP000298049">
    <property type="component" value="Chromosome"/>
</dbReference>
<feature type="transmembrane region" description="Helical" evidence="1">
    <location>
        <begin position="41"/>
        <end position="59"/>
    </location>
</feature>
<dbReference type="AlphaFoldDB" id="A0A4P7XJE3"/>
<accession>A0A4P7XJE3</accession>
<evidence type="ECO:0000313" key="2">
    <source>
        <dbReference type="EMBL" id="QCF27168.1"/>
    </source>
</evidence>
<sequence>MGARLEIGDARTQQLKTVQVKRHVASATAAYFLHRQQLCSGALTTGFILALVDFIFSTIRVEAKCIVAVIHLCNGILGIFFAATFDV</sequence>
<keyword evidence="3" id="KW-1185">Reference proteome</keyword>
<proteinExistence type="predicted"/>
<dbReference type="KEGG" id="hmi:soil367_15200"/>
<gene>
    <name evidence="2" type="ORF">soil367_15200</name>
</gene>
<dbReference type="EMBL" id="CP031093">
    <property type="protein sequence ID" value="QCF27168.1"/>
    <property type="molecule type" value="Genomic_DNA"/>
</dbReference>
<evidence type="ECO:0000256" key="1">
    <source>
        <dbReference type="SAM" id="Phobius"/>
    </source>
</evidence>
<reference evidence="2 3" key="1">
    <citation type="submission" date="2018-07" db="EMBL/GenBank/DDBJ databases">
        <title>Marsedoiliclastica nanhaica gen. nov. sp. nov., a novel marine hydrocarbonoclastic bacterium isolated from an in-situ enriched hydrocarbon-degrading consortium in deep-sea sediment.</title>
        <authorList>
            <person name="Dong C."/>
            <person name="Ma T."/>
            <person name="Liu R."/>
            <person name="Shao Z."/>
        </authorList>
    </citation>
    <scope>NUCLEOTIDE SEQUENCE [LARGE SCALE GENOMIC DNA]</scope>
    <source>
        <strain evidence="3">soil36-7</strain>
    </source>
</reference>
<evidence type="ECO:0000313" key="3">
    <source>
        <dbReference type="Proteomes" id="UP000298049"/>
    </source>
</evidence>
<protein>
    <submittedName>
        <fullName evidence="2">Uncharacterized protein</fullName>
    </submittedName>
</protein>